<feature type="binding site" evidence="6">
    <location>
        <position position="277"/>
    </location>
    <ligand>
        <name>substrate</name>
    </ligand>
</feature>
<dbReference type="InterPro" id="IPR011059">
    <property type="entry name" value="Metal-dep_hydrolase_composite"/>
</dbReference>
<feature type="binding site" evidence="6">
    <location>
        <position position="178"/>
    </location>
    <ligand>
        <name>Zn(2+)</name>
        <dbReference type="ChEBI" id="CHEBI:29105"/>
        <label>2</label>
    </ligand>
</feature>
<dbReference type="GO" id="GO:0004151">
    <property type="term" value="F:dihydroorotase activity"/>
    <property type="evidence" value="ECO:0007669"/>
    <property type="project" value="UniProtKB-UniRule"/>
</dbReference>
<evidence type="ECO:0000256" key="5">
    <source>
        <dbReference type="ARBA" id="ARBA00022975"/>
    </source>
</evidence>
<comment type="caution">
    <text evidence="6">Lacks conserved residue(s) required for the propagation of feature annotation.</text>
</comment>
<evidence type="ECO:0000313" key="8">
    <source>
        <dbReference type="EMBL" id="MBE1610355.1"/>
    </source>
</evidence>
<gene>
    <name evidence="6" type="primary">pyrC</name>
    <name evidence="8" type="ORF">HEB94_007203</name>
</gene>
<dbReference type="CDD" id="cd01317">
    <property type="entry name" value="DHOase_IIa"/>
    <property type="match status" value="1"/>
</dbReference>
<accession>A0A927N0H1</accession>
<dbReference type="GO" id="GO:0006145">
    <property type="term" value="P:purine nucleobase catabolic process"/>
    <property type="evidence" value="ECO:0007669"/>
    <property type="project" value="TreeGrafter"/>
</dbReference>
<keyword evidence="6" id="KW-0862">Zinc</keyword>
<dbReference type="NCBIfam" id="TIGR00857">
    <property type="entry name" value="pyrC_multi"/>
    <property type="match status" value="1"/>
</dbReference>
<comment type="catalytic activity">
    <reaction evidence="6">
        <text>(S)-dihydroorotate + H2O = N-carbamoyl-L-aspartate + H(+)</text>
        <dbReference type="Rhea" id="RHEA:24296"/>
        <dbReference type="ChEBI" id="CHEBI:15377"/>
        <dbReference type="ChEBI" id="CHEBI:15378"/>
        <dbReference type="ChEBI" id="CHEBI:30864"/>
        <dbReference type="ChEBI" id="CHEBI:32814"/>
        <dbReference type="EC" id="3.5.2.3"/>
    </reaction>
</comment>
<dbReference type="Pfam" id="PF12890">
    <property type="entry name" value="DHOase"/>
    <property type="match status" value="1"/>
</dbReference>
<evidence type="ECO:0000259" key="7">
    <source>
        <dbReference type="Pfam" id="PF12890"/>
    </source>
</evidence>
<feature type="binding site" evidence="6">
    <location>
        <position position="308"/>
    </location>
    <ligand>
        <name>substrate</name>
    </ligand>
</feature>
<dbReference type="InterPro" id="IPR004722">
    <property type="entry name" value="DHOase"/>
</dbReference>
<keyword evidence="3 6" id="KW-0479">Metal-binding</keyword>
<dbReference type="AlphaFoldDB" id="A0A927N0H1"/>
<dbReference type="PANTHER" id="PTHR43668:SF2">
    <property type="entry name" value="ALLANTOINASE"/>
    <property type="match status" value="1"/>
</dbReference>
<feature type="binding site" evidence="6">
    <location>
        <position position="151"/>
    </location>
    <ligand>
        <name>Zn(2+)</name>
        <dbReference type="ChEBI" id="CHEBI:29105"/>
        <label>1</label>
    </ligand>
</feature>
<reference evidence="8" key="1">
    <citation type="submission" date="2020-10" db="EMBL/GenBank/DDBJ databases">
        <title>Sequencing the genomes of 1000 actinobacteria strains.</title>
        <authorList>
            <person name="Klenk H.-P."/>
        </authorList>
    </citation>
    <scope>NUCLEOTIDE SEQUENCE</scope>
    <source>
        <strain evidence="8">DSM 45354</strain>
    </source>
</reference>
<feature type="binding site" evidence="6">
    <location>
        <position position="231"/>
    </location>
    <ligand>
        <name>Zn(2+)</name>
        <dbReference type="ChEBI" id="CHEBI:29105"/>
        <label>2</label>
    </ligand>
</feature>
<feature type="binding site" evidence="6">
    <location>
        <position position="59"/>
    </location>
    <ligand>
        <name>Zn(2+)</name>
        <dbReference type="ChEBI" id="CHEBI:29105"/>
        <label>1</label>
    </ligand>
</feature>
<dbReference type="EC" id="3.5.2.3" evidence="6"/>
<dbReference type="PROSITE" id="PS00483">
    <property type="entry name" value="DIHYDROOROTASE_2"/>
    <property type="match status" value="1"/>
</dbReference>
<dbReference type="InterPro" id="IPR050138">
    <property type="entry name" value="DHOase/Allantoinase_Hydrolase"/>
</dbReference>
<dbReference type="Proteomes" id="UP000638648">
    <property type="component" value="Unassembled WGS sequence"/>
</dbReference>
<evidence type="ECO:0000256" key="1">
    <source>
        <dbReference type="ARBA" id="ARBA00002368"/>
    </source>
</evidence>
<dbReference type="EMBL" id="JADBEM010000001">
    <property type="protein sequence ID" value="MBE1610355.1"/>
    <property type="molecule type" value="Genomic_DNA"/>
</dbReference>
<dbReference type="SUPFAM" id="SSF51556">
    <property type="entry name" value="Metallo-dependent hydrolases"/>
    <property type="match status" value="1"/>
</dbReference>
<keyword evidence="5 6" id="KW-0665">Pyrimidine biosynthesis</keyword>
<evidence type="ECO:0000256" key="4">
    <source>
        <dbReference type="ARBA" id="ARBA00022801"/>
    </source>
</evidence>
<dbReference type="SUPFAM" id="SSF51338">
    <property type="entry name" value="Composite domain of metallo-dependent hydrolases"/>
    <property type="match status" value="1"/>
</dbReference>
<feature type="binding site" evidence="6">
    <location>
        <position position="57"/>
    </location>
    <ligand>
        <name>Zn(2+)</name>
        <dbReference type="ChEBI" id="CHEBI:29105"/>
        <label>1</label>
    </ligand>
</feature>
<comment type="cofactor">
    <cofactor evidence="6">
        <name>Zn(2+)</name>
        <dbReference type="ChEBI" id="CHEBI:29105"/>
    </cofactor>
    <text evidence="6">Binds 2 Zn(2+) ions per subunit.</text>
</comment>
<comment type="caution">
    <text evidence="8">The sequence shown here is derived from an EMBL/GenBank/DDBJ whole genome shotgun (WGS) entry which is preliminary data.</text>
</comment>
<dbReference type="GO" id="GO:0005737">
    <property type="term" value="C:cytoplasm"/>
    <property type="evidence" value="ECO:0007669"/>
    <property type="project" value="TreeGrafter"/>
</dbReference>
<dbReference type="GO" id="GO:0008270">
    <property type="term" value="F:zinc ion binding"/>
    <property type="evidence" value="ECO:0007669"/>
    <property type="project" value="UniProtKB-UniRule"/>
</dbReference>
<feature type="binding site" evidence="6">
    <location>
        <position position="151"/>
    </location>
    <ligand>
        <name>Zn(2+)</name>
        <dbReference type="ChEBI" id="CHEBI:29105"/>
        <label>2</label>
    </ligand>
</feature>
<evidence type="ECO:0000256" key="2">
    <source>
        <dbReference type="ARBA" id="ARBA00010286"/>
    </source>
</evidence>
<comment type="similarity">
    <text evidence="2 6">Belongs to the metallo-dependent hydrolases superfamily. DHOase family. Class I DHOase subfamily.</text>
</comment>
<evidence type="ECO:0000313" key="9">
    <source>
        <dbReference type="Proteomes" id="UP000638648"/>
    </source>
</evidence>
<feature type="binding site" evidence="6">
    <location>
        <position position="91"/>
    </location>
    <ligand>
        <name>substrate</name>
    </ligand>
</feature>
<dbReference type="GO" id="GO:0044205">
    <property type="term" value="P:'de novo' UMP biosynthetic process"/>
    <property type="evidence" value="ECO:0007669"/>
    <property type="project" value="UniProtKB-UniRule"/>
</dbReference>
<dbReference type="InterPro" id="IPR024403">
    <property type="entry name" value="DHOase_cat"/>
</dbReference>
<feature type="active site" evidence="6">
    <location>
        <position position="304"/>
    </location>
</feature>
<sequence>MSESYLLRGAKPLGGEPADVLVRDGAVAAIGPKVPAKGAEVVDADGLVLLPGLVDLHTHLREPGREDAETVESGTVAATLGGYTAVCAMPNTDPATDTAGVVEQVYRLGQEAGRCDVQPIGAVTVGRAGTQLAELGAMADSAAQVRMFSDDGDCVSDAVLMRRALEYVKAFDGVIAQHAQEPRLTEGAQMNEGALSGVLGLRGWPAVAEEAIIARDVLLAAHVGSRVHICHVSTAGSVEILRWAKSRGYPVTAEVTPHHLLLTEDLVASYDPIYKVNPPLRSEDDVAALRAALADGTIDAVATDHAPHPVEDKECEWLAAAMGMTGLETALPVVQQAMVDTGLLDWAGVADRMSVWPARIGRLAGHGHAPEVGAPANLTLYDPSTPWTVDPADTASRSRNTPYAGRTLPGRVVATFLRGRATVLSGKPQ</sequence>
<comment type="pathway">
    <text evidence="6">Pyrimidine metabolism; UMP biosynthesis via de novo pathway; (S)-dihydroorotate from bicarbonate: step 3/3.</text>
</comment>
<dbReference type="Gene3D" id="3.20.20.140">
    <property type="entry name" value="Metal-dependent hydrolases"/>
    <property type="match status" value="1"/>
</dbReference>
<dbReference type="HAMAP" id="MF_00220_B">
    <property type="entry name" value="PyrC_classI_B"/>
    <property type="match status" value="1"/>
</dbReference>
<dbReference type="InterPro" id="IPR002195">
    <property type="entry name" value="Dihydroorotase_CS"/>
</dbReference>
<feature type="domain" description="Dihydroorotase catalytic" evidence="7">
    <location>
        <begin position="47"/>
        <end position="235"/>
    </location>
</feature>
<name>A0A927N0H1_9ACTN</name>
<evidence type="ECO:0000256" key="6">
    <source>
        <dbReference type="HAMAP-Rule" id="MF_00220"/>
    </source>
</evidence>
<dbReference type="RefSeq" id="WP_192753737.1">
    <property type="nucleotide sequence ID" value="NZ_BAABJL010000095.1"/>
</dbReference>
<dbReference type="GO" id="GO:0004038">
    <property type="term" value="F:allantoinase activity"/>
    <property type="evidence" value="ECO:0007669"/>
    <property type="project" value="TreeGrafter"/>
</dbReference>
<dbReference type="Gene3D" id="2.30.40.10">
    <property type="entry name" value="Urease, subunit C, domain 1"/>
    <property type="match status" value="1"/>
</dbReference>
<dbReference type="NCBIfam" id="NF006836">
    <property type="entry name" value="PRK09357.1-1"/>
    <property type="match status" value="1"/>
</dbReference>
<keyword evidence="9" id="KW-1185">Reference proteome</keyword>
<dbReference type="InterPro" id="IPR032466">
    <property type="entry name" value="Metal_Hydrolase"/>
</dbReference>
<feature type="binding site" evidence="6">
    <location>
        <begin position="59"/>
        <end position="61"/>
    </location>
    <ligand>
        <name>substrate</name>
    </ligand>
</feature>
<protein>
    <recommendedName>
        <fullName evidence="6">Dihydroorotase</fullName>
        <shortName evidence="6">DHOase</shortName>
        <ecNumber evidence="6">3.5.2.3</ecNumber>
    </recommendedName>
</protein>
<dbReference type="PANTHER" id="PTHR43668">
    <property type="entry name" value="ALLANTOINASE"/>
    <property type="match status" value="1"/>
</dbReference>
<comment type="function">
    <text evidence="1 6">Catalyzes the reversible cyclization of carbamoyl aspartate to dihydroorotate.</text>
</comment>
<evidence type="ECO:0000256" key="3">
    <source>
        <dbReference type="ARBA" id="ARBA00022723"/>
    </source>
</evidence>
<proteinExistence type="inferred from homology"/>
<organism evidence="8 9">
    <name type="scientific">Actinopolymorpha pittospori</name>
    <dbReference type="NCBI Taxonomy" id="648752"/>
    <lineage>
        <taxon>Bacteria</taxon>
        <taxon>Bacillati</taxon>
        <taxon>Actinomycetota</taxon>
        <taxon>Actinomycetes</taxon>
        <taxon>Propionibacteriales</taxon>
        <taxon>Actinopolymorphaceae</taxon>
        <taxon>Actinopolymorpha</taxon>
    </lineage>
</organism>
<feature type="binding site" evidence="6">
    <location>
        <position position="304"/>
    </location>
    <ligand>
        <name>Zn(2+)</name>
        <dbReference type="ChEBI" id="CHEBI:29105"/>
        <label>1</label>
    </ligand>
</feature>
<keyword evidence="4 6" id="KW-0378">Hydrolase</keyword>